<evidence type="ECO:0000313" key="46">
    <source>
        <dbReference type="Proteomes" id="UP000490982"/>
    </source>
</evidence>
<dbReference type="Proteomes" id="UP000298847">
    <property type="component" value="Unassembled WGS sequence"/>
</dbReference>
<evidence type="ECO:0000256" key="2">
    <source>
        <dbReference type="ARBA" id="ARBA00023284"/>
    </source>
</evidence>
<dbReference type="EMBL" id="CABDQT010000003">
    <property type="protein sequence ID" value="VTH28081.1"/>
    <property type="molecule type" value="Genomic_DNA"/>
</dbReference>
<evidence type="ECO:0000313" key="40">
    <source>
        <dbReference type="Proteomes" id="UP000320896"/>
    </source>
</evidence>
<evidence type="ECO:0000256" key="1">
    <source>
        <dbReference type="ARBA" id="ARBA00023157"/>
    </source>
</evidence>
<evidence type="ECO:0000313" key="24">
    <source>
        <dbReference type="EMBL" id="VSJ51830.1"/>
    </source>
</evidence>
<dbReference type="AlphaFoldDB" id="A0A062WLS0"/>
<dbReference type="EMBL" id="WNIB01000018">
    <property type="protein sequence ID" value="MTV89856.1"/>
    <property type="molecule type" value="Genomic_DNA"/>
</dbReference>
<evidence type="ECO:0000313" key="26">
    <source>
        <dbReference type="EMBL" id="VTH28081.1"/>
    </source>
</evidence>
<evidence type="ECO:0000313" key="32">
    <source>
        <dbReference type="Proteomes" id="UP000048507"/>
    </source>
</evidence>
<evidence type="ECO:0000313" key="19">
    <source>
        <dbReference type="EMBL" id="VFI32509.1"/>
    </source>
</evidence>
<evidence type="ECO:0000313" key="31">
    <source>
        <dbReference type="Proteomes" id="UP000046095"/>
    </source>
</evidence>
<dbReference type="EMBL" id="CQVU01000021">
    <property type="protein sequence ID" value="COA35602.1"/>
    <property type="molecule type" value="Genomic_DNA"/>
</dbReference>
<evidence type="ECO:0000313" key="18">
    <source>
        <dbReference type="EMBL" id="TVW87081.1"/>
    </source>
</evidence>
<dbReference type="Proteomes" id="UP000048507">
    <property type="component" value="Unassembled WGS sequence"/>
</dbReference>
<evidence type="ECO:0000313" key="22">
    <source>
        <dbReference type="EMBL" id="VNB46526.1"/>
    </source>
</evidence>
<dbReference type="SMR" id="A0A062WLS0"/>
<dbReference type="NCBIfam" id="TIGR01617">
    <property type="entry name" value="arsC_related"/>
    <property type="match status" value="1"/>
</dbReference>
<dbReference type="Proteomes" id="UP000318940">
    <property type="component" value="Unassembled WGS sequence"/>
</dbReference>
<dbReference type="EMBL" id="VMVH01000008">
    <property type="protein sequence ID" value="TVW29082.1"/>
    <property type="molecule type" value="Genomic_DNA"/>
</dbReference>
<evidence type="ECO:0000313" key="23">
    <source>
        <dbReference type="EMBL" id="VQD00016.1"/>
    </source>
</evidence>
<evidence type="ECO:0000313" key="6">
    <source>
        <dbReference type="EMBL" id="CJA48064.1"/>
    </source>
</evidence>
<dbReference type="Proteomes" id="UP000437160">
    <property type="component" value="Unassembled WGS sequence"/>
</dbReference>
<reference evidence="9 31" key="2">
    <citation type="submission" date="2015-03" db="EMBL/GenBank/DDBJ databases">
        <authorList>
            <person name="Murphy D."/>
        </authorList>
    </citation>
    <scope>NUCLEOTIDE SEQUENCE [LARGE SCALE GENOMIC DNA]</scope>
    <source>
        <strain evidence="9 31">SMRU1708</strain>
    </source>
</reference>
<dbReference type="Proteomes" id="UP000490982">
    <property type="component" value="Unassembled WGS sequence"/>
</dbReference>
<evidence type="ECO:0000313" key="10">
    <source>
        <dbReference type="EMBL" id="MDS8039634.1"/>
    </source>
</evidence>
<dbReference type="Proteomes" id="UP001184693">
    <property type="component" value="Unassembled WGS sequence"/>
</dbReference>
<dbReference type="Pfam" id="PF03960">
    <property type="entry name" value="ArsC"/>
    <property type="match status" value="1"/>
</dbReference>
<evidence type="ECO:0000313" key="43">
    <source>
        <dbReference type="Proteomes" id="UP000467349"/>
    </source>
</evidence>
<evidence type="ECO:0000313" key="14">
    <source>
        <dbReference type="EMBL" id="MTV89856.1"/>
    </source>
</evidence>
<dbReference type="Proteomes" id="UP000311381">
    <property type="component" value="Unassembled WGS sequence"/>
</dbReference>
<evidence type="ECO:0000313" key="8">
    <source>
        <dbReference type="EMBL" id="COA35602.1"/>
    </source>
</evidence>
<dbReference type="Proteomes" id="UP000467349">
    <property type="component" value="Unassembled WGS sequence"/>
</dbReference>
<reference evidence="42 43" key="5">
    <citation type="submission" date="2019-11" db="EMBL/GenBank/DDBJ databases">
        <title>Growth characteristics of pneumococcus vary with the chemical composition of the capsule and with environmental conditions.</title>
        <authorList>
            <person name="Tothpal A."/>
            <person name="Desobry K."/>
            <person name="Joshi S."/>
            <person name="Wyllie A.L."/>
            <person name="Weinberger D.M."/>
        </authorList>
    </citation>
    <scope>NUCLEOTIDE SEQUENCE [LARGE SCALE GENOMIC DNA]</scope>
    <source>
        <strain evidence="43">pnumococcus09N</strain>
        <strain evidence="11">Pnumococcus09N</strain>
        <strain evidence="12">Pnumococcus10A</strain>
        <strain evidence="14">Pnumococcus15C</strain>
        <strain evidence="45">pnumococcus15C</strain>
        <strain evidence="42">pnumococcus19F</strain>
        <strain evidence="15">Pnumococcus19F</strain>
        <strain evidence="16">Pnumococcus23A</strain>
        <strain evidence="46">pnumococcus23A</strain>
        <strain evidence="13">Pnumococcus35B</strain>
        <strain evidence="44">pnumococcus35B</strain>
    </source>
</reference>
<keyword evidence="2" id="KW-0676">Redox-active center</keyword>
<evidence type="ECO:0000313" key="30">
    <source>
        <dbReference type="Proteomes" id="UP000045541"/>
    </source>
</evidence>
<evidence type="ECO:0000313" key="42">
    <source>
        <dbReference type="Proteomes" id="UP000437160"/>
    </source>
</evidence>
<name>A0A062WLS0_STREE</name>
<evidence type="ECO:0000313" key="44">
    <source>
        <dbReference type="Proteomes" id="UP000469505"/>
    </source>
</evidence>
<protein>
    <submittedName>
        <fullName evidence="23">ArsC family protein</fullName>
    </submittedName>
    <submittedName>
        <fullName evidence="10">Arsenate reductase family protein</fullName>
    </submittedName>
    <submittedName>
        <fullName evidence="11">Spx/MgsR family RNA polymerase-binding regulatory protein</fullName>
    </submittedName>
</protein>
<dbReference type="Proteomes" id="UP000046095">
    <property type="component" value="Unassembled WGS sequence"/>
</dbReference>
<dbReference type="PROSITE" id="PS51353">
    <property type="entry name" value="ARSC"/>
    <property type="match status" value="1"/>
</dbReference>
<evidence type="ECO:0000313" key="5">
    <source>
        <dbReference type="EMBL" id="CIV22367.1"/>
    </source>
</evidence>
<dbReference type="SUPFAM" id="SSF52833">
    <property type="entry name" value="Thioredoxin-like"/>
    <property type="match status" value="1"/>
</dbReference>
<evidence type="ECO:0000313" key="25">
    <source>
        <dbReference type="EMBL" id="VTE38695.1"/>
    </source>
</evidence>
<dbReference type="EMBL" id="LR216058">
    <property type="protein sequence ID" value="VFI32509.1"/>
    <property type="molecule type" value="Genomic_DNA"/>
</dbReference>
<dbReference type="CDD" id="cd03036">
    <property type="entry name" value="ArsC_like"/>
    <property type="match status" value="1"/>
</dbReference>
<evidence type="ECO:0000313" key="17">
    <source>
        <dbReference type="EMBL" id="TVW29082.1"/>
    </source>
</evidence>
<dbReference type="EMBL" id="WNHN01000001">
    <property type="protein sequence ID" value="MTV75745.1"/>
    <property type="molecule type" value="Genomic_DNA"/>
</dbReference>
<evidence type="ECO:0000313" key="37">
    <source>
        <dbReference type="Proteomes" id="UP000314107"/>
    </source>
</evidence>
<evidence type="ECO:0000313" key="33">
    <source>
        <dbReference type="Proteomes" id="UP000298847"/>
    </source>
</evidence>
<dbReference type="EMBL" id="WNHX01000023">
    <property type="protein sequence ID" value="MTV87107.1"/>
    <property type="molecule type" value="Genomic_DNA"/>
</dbReference>
<comment type="similarity">
    <text evidence="3">Belongs to the ArsC family.</text>
</comment>
<evidence type="ECO:0000313" key="36">
    <source>
        <dbReference type="Proteomes" id="UP000311381"/>
    </source>
</evidence>
<keyword evidence="1" id="KW-1015">Disulfide bond</keyword>
<dbReference type="Proteomes" id="UP000320896">
    <property type="component" value="Unassembled WGS sequence"/>
</dbReference>
<dbReference type="EMBL" id="VMWH01000001">
    <property type="protein sequence ID" value="TVW87081.1"/>
    <property type="molecule type" value="Genomic_DNA"/>
</dbReference>
<dbReference type="EMBL" id="JAVPGZ010000231">
    <property type="protein sequence ID" value="MDS8039634.1"/>
    <property type="molecule type" value="Genomic_DNA"/>
</dbReference>
<dbReference type="EMBL" id="CMWB01000006">
    <property type="protein sequence ID" value="CKI97585.1"/>
    <property type="molecule type" value="Genomic_DNA"/>
</dbReference>
<evidence type="ECO:0000313" key="12">
    <source>
        <dbReference type="EMBL" id="MTV75745.1"/>
    </source>
</evidence>
<dbReference type="PANTHER" id="PTHR30041:SF8">
    <property type="entry name" value="PROTEIN YFFB"/>
    <property type="match status" value="1"/>
</dbReference>
<evidence type="ECO:0000313" key="34">
    <source>
        <dbReference type="Proteomes" id="UP000310822"/>
    </source>
</evidence>
<dbReference type="EMBL" id="CRVC01000003">
    <property type="protein sequence ID" value="COR36661.1"/>
    <property type="molecule type" value="Genomic_DNA"/>
</dbReference>
<organism evidence="23 33">
    <name type="scientific">Streptococcus pneumoniae</name>
    <dbReference type="NCBI Taxonomy" id="1313"/>
    <lineage>
        <taxon>Bacteria</taxon>
        <taxon>Bacillati</taxon>
        <taxon>Bacillota</taxon>
        <taxon>Bacilli</taxon>
        <taxon>Lactobacillales</taxon>
        <taxon>Streptococcaceae</taxon>
        <taxon>Streptococcus</taxon>
    </lineage>
</organism>
<reference evidence="33 34" key="3">
    <citation type="submission" date="2019-04" db="EMBL/GenBank/DDBJ databases">
        <authorList>
            <consortium name="Pathogen Informatics"/>
        </authorList>
    </citation>
    <scope>NUCLEOTIDE SEQUENCE [LARGE SCALE GENOMIC DNA]</scope>
    <source>
        <strain evidence="19">GPS_HK_21-sc-2296565</strain>
        <strain evidence="26 37">GPSC129</strain>
        <strain evidence="20 41">GPSC21</strain>
        <strain evidence="23 33">GPSC22</strain>
        <strain evidence="24 38">GPSC38</strain>
        <strain evidence="21 36">GPSC47</strain>
        <strain evidence="22 34">GPSC54</strain>
        <strain evidence="25 35">GPSC559</strain>
    </source>
</reference>
<dbReference type="EMBL" id="CABDLL010000007">
    <property type="protein sequence ID" value="VTE38695.1"/>
    <property type="molecule type" value="Genomic_DNA"/>
</dbReference>
<dbReference type="Proteomes" id="UP000040910">
    <property type="component" value="Unassembled WGS sequence"/>
</dbReference>
<dbReference type="RefSeq" id="WP_000889093.1">
    <property type="nucleotide sequence ID" value="NZ_AP017971.1"/>
</dbReference>
<dbReference type="Proteomes" id="UP000314170">
    <property type="component" value="Unassembled WGS sequence"/>
</dbReference>
<evidence type="ECO:0000313" key="16">
    <source>
        <dbReference type="EMBL" id="MTW23675.1"/>
    </source>
</evidence>
<dbReference type="EMBL" id="CAASIK010000004">
    <property type="protein sequence ID" value="VNB46526.1"/>
    <property type="molecule type" value="Genomic_DNA"/>
</dbReference>
<dbReference type="EMBL" id="CKTV01000024">
    <property type="protein sequence ID" value="CJA48064.1"/>
    <property type="molecule type" value="Genomic_DNA"/>
</dbReference>
<gene>
    <name evidence="23" type="primary">spxA_3</name>
    <name evidence="7" type="synonym">spxA_1</name>
    <name evidence="22" type="synonym">spxA_2</name>
    <name evidence="5" type="synonym">spxA_4</name>
    <name evidence="8" type="synonym">spxA_6</name>
    <name evidence="18" type="ORF">AZJ70_00105</name>
    <name evidence="17" type="ORF">AZK02_00790</name>
    <name evidence="4" type="ORF">ERS019209_01212</name>
    <name evidence="5" type="ORF">ERS019316_00966</name>
    <name evidence="8" type="ORF">ERS020924_01848</name>
    <name evidence="9" type="ORF">ERS021218_00439</name>
    <name evidence="6" type="ORF">ERS021383_01461</name>
    <name evidence="7" type="ORF">ERS096071_00551</name>
    <name evidence="12" type="ORF">GM535_00105</name>
    <name evidence="15" type="ORF">GM536_05210</name>
    <name evidence="16" type="ORF">GM537_01990</name>
    <name evidence="13" type="ORF">GM543_06195</name>
    <name evidence="14" type="ORF">GM544_04950</name>
    <name evidence="11" type="ORF">GM545_05275</name>
    <name evidence="10" type="ORF">RLG82_11835</name>
    <name evidence="24" type="ORF">SAMEA104154639_00887</name>
    <name evidence="21" type="ORF">SAMEA2627268_00710</name>
    <name evidence="22" type="ORF">SAMEA2783718_00867</name>
    <name evidence="26" type="ORF">SAMEA3171064_00418</name>
    <name evidence="20" type="ORF">SAMEA3353631_00627</name>
    <name evidence="23" type="ORF">SAMEA3354366_01103</name>
    <name evidence="19" type="ORF">SAMEA3431391_01248</name>
    <name evidence="25" type="ORF">SAMEA4038883_01087</name>
</gene>
<evidence type="ECO:0000313" key="41">
    <source>
        <dbReference type="Proteomes" id="UP000358702"/>
    </source>
</evidence>
<evidence type="ECO:0000313" key="27">
    <source>
        <dbReference type="Proteomes" id="UP000040910"/>
    </source>
</evidence>
<accession>A0A062WLS0</accession>
<dbReference type="Proteomes" id="UP000476212">
    <property type="component" value="Unassembled WGS sequence"/>
</dbReference>
<dbReference type="PATRIC" id="fig|1313.5272.peg.930"/>
<dbReference type="InterPro" id="IPR006660">
    <property type="entry name" value="Arsenate_reductase-like"/>
</dbReference>
<reference evidence="27 28" key="1">
    <citation type="submission" date="2015-03" db="EMBL/GenBank/DDBJ databases">
        <authorList>
            <consortium name="Pathogen Informatics"/>
            <person name="Murphy D."/>
        </authorList>
    </citation>
    <scope>NUCLEOTIDE SEQUENCE [LARGE SCALE GENOMIC DNA]</scope>
    <source>
        <strain evidence="7 30">0310</strain>
        <strain evidence="8 28">SMRU1414</strain>
        <strain evidence="5">SMRU158</strain>
        <strain evidence="6 29">SMRU1873</strain>
        <strain evidence="4">SMRU51</strain>
        <strain evidence="27 32">type strain: N</strain>
    </source>
</reference>
<evidence type="ECO:0000313" key="11">
    <source>
        <dbReference type="EMBL" id="MTV43060.1"/>
    </source>
</evidence>
<dbReference type="Proteomes" id="UP000358702">
    <property type="component" value="Unassembled WGS sequence"/>
</dbReference>
<dbReference type="EMBL" id="CAAQRO010000003">
    <property type="protein sequence ID" value="VMC88764.1"/>
    <property type="molecule type" value="Genomic_DNA"/>
</dbReference>
<dbReference type="InterPro" id="IPR006504">
    <property type="entry name" value="Tscrpt_reg_Spx/MgsR"/>
</dbReference>
<dbReference type="Proteomes" id="UP000314107">
    <property type="component" value="Unassembled WGS sequence"/>
</dbReference>
<evidence type="ECO:0000313" key="39">
    <source>
        <dbReference type="Proteomes" id="UP000318940"/>
    </source>
</evidence>
<proteinExistence type="inferred from homology"/>
<evidence type="ECO:0000313" key="13">
    <source>
        <dbReference type="EMBL" id="MTV87107.1"/>
    </source>
</evidence>
<evidence type="ECO:0000313" key="4">
    <source>
        <dbReference type="EMBL" id="CEX64459.1"/>
    </source>
</evidence>
<evidence type="ECO:0000313" key="28">
    <source>
        <dbReference type="Proteomes" id="UP000042967"/>
    </source>
</evidence>
<dbReference type="Proteomes" id="UP000310997">
    <property type="component" value="Unassembled WGS sequence"/>
</dbReference>
<dbReference type="PANTHER" id="PTHR30041">
    <property type="entry name" value="ARSENATE REDUCTASE"/>
    <property type="match status" value="1"/>
</dbReference>
<dbReference type="EMBL" id="WNHU01000022">
    <property type="protein sequence ID" value="MTV43060.1"/>
    <property type="molecule type" value="Genomic_DNA"/>
</dbReference>
<dbReference type="Proteomes" id="UP000042967">
    <property type="component" value="Unassembled WGS sequence"/>
</dbReference>
<dbReference type="OMA" id="PMRNTSG"/>
<dbReference type="Proteomes" id="UP000043005">
    <property type="component" value="Unassembled WGS sequence"/>
</dbReference>
<dbReference type="EMBL" id="CFFA01000013">
    <property type="protein sequence ID" value="CEX64459.1"/>
    <property type="molecule type" value="Genomic_DNA"/>
</dbReference>
<evidence type="ECO:0000313" key="38">
    <source>
        <dbReference type="Proteomes" id="UP000314170"/>
    </source>
</evidence>
<dbReference type="Proteomes" id="UP000045541">
    <property type="component" value="Unassembled WGS sequence"/>
</dbReference>
<evidence type="ECO:0000313" key="21">
    <source>
        <dbReference type="EMBL" id="VMC88764.1"/>
    </source>
</evidence>
<dbReference type="EMBL" id="WNIA01000020">
    <property type="protein sequence ID" value="MTV98494.1"/>
    <property type="molecule type" value="Genomic_DNA"/>
</dbReference>
<dbReference type="Proteomes" id="UP000310822">
    <property type="component" value="Unassembled WGS sequence"/>
</dbReference>
<dbReference type="EMBL" id="WNHS01000005">
    <property type="protein sequence ID" value="MTW23675.1"/>
    <property type="molecule type" value="Genomic_DNA"/>
</dbReference>
<evidence type="ECO:0000313" key="7">
    <source>
        <dbReference type="EMBL" id="CKI97585.1"/>
    </source>
</evidence>
<dbReference type="GeneID" id="45653288"/>
<reference evidence="39 40" key="4">
    <citation type="submission" date="2019-07" db="EMBL/GenBank/DDBJ databases">
        <authorList>
            <person name="Mohale T."/>
        </authorList>
    </citation>
    <scope>NUCLEOTIDE SEQUENCE [LARGE SCALE GENOMIC DNA]</scope>
    <source>
        <strain evidence="18 40">NTPn 126</strain>
        <strain evidence="17 39">NTPn 189</strain>
    </source>
</reference>
<dbReference type="EMBL" id="CKLF01000010">
    <property type="protein sequence ID" value="CIV22367.1"/>
    <property type="molecule type" value="Genomic_DNA"/>
</dbReference>
<evidence type="ECO:0000313" key="15">
    <source>
        <dbReference type="EMBL" id="MTV98494.1"/>
    </source>
</evidence>
<evidence type="ECO:0000256" key="3">
    <source>
        <dbReference type="PROSITE-ProRule" id="PRU01282"/>
    </source>
</evidence>
<dbReference type="OrthoDB" id="9794155at2"/>
<dbReference type="Proteomes" id="UP000290138">
    <property type="component" value="Chromosome"/>
</dbReference>
<dbReference type="InterPro" id="IPR036249">
    <property type="entry name" value="Thioredoxin-like_sf"/>
</dbReference>
<dbReference type="Proteomes" id="UP000729182">
    <property type="component" value="Unassembled WGS sequence"/>
</dbReference>
<reference evidence="10" key="6">
    <citation type="submission" date="2023-06" db="EMBL/GenBank/DDBJ databases">
        <title>PCVPA Blantyre Malawi Pneumococcal carriage surveillance isolates.</title>
        <authorList>
            <person name="Obolski U."/>
            <person name="Swarthout T.D."/>
            <person name="Kalizang'Oma A."/>
            <person name="Mwalukomo T.S."/>
            <person name="Cave R."/>
            <person name="Brown C."/>
            <person name="Cornick J."/>
            <person name="Kamng'Ona A."/>
            <person name="Msefula J."/>
            <person name="French N."/>
            <person name="Hyderman R."/>
        </authorList>
    </citation>
    <scope>NUCLEOTIDE SEQUENCE</scope>
    <source>
        <strain evidence="10">BVY8TH</strain>
    </source>
</reference>
<dbReference type="Proteomes" id="UP000469505">
    <property type="component" value="Unassembled WGS sequence"/>
</dbReference>
<dbReference type="EMBL" id="CAAXWD010000002">
    <property type="protein sequence ID" value="VQD00016.1"/>
    <property type="molecule type" value="Genomic_DNA"/>
</dbReference>
<dbReference type="Gene3D" id="3.40.30.10">
    <property type="entry name" value="Glutaredoxin"/>
    <property type="match status" value="1"/>
</dbReference>
<evidence type="ECO:0000313" key="20">
    <source>
        <dbReference type="EMBL" id="VKB53354.1"/>
    </source>
</evidence>
<evidence type="ECO:0000313" key="45">
    <source>
        <dbReference type="Proteomes" id="UP000476212"/>
    </source>
</evidence>
<dbReference type="EMBL" id="CAANCB010000002">
    <property type="protein sequence ID" value="VKB53354.1"/>
    <property type="molecule type" value="Genomic_DNA"/>
</dbReference>
<dbReference type="EMBL" id="CABBZR010000004">
    <property type="protein sequence ID" value="VSJ51830.1"/>
    <property type="molecule type" value="Genomic_DNA"/>
</dbReference>
<evidence type="ECO:0000313" key="9">
    <source>
        <dbReference type="EMBL" id="COR36661.1"/>
    </source>
</evidence>
<evidence type="ECO:0000313" key="29">
    <source>
        <dbReference type="Proteomes" id="UP000043005"/>
    </source>
</evidence>
<evidence type="ECO:0000313" key="35">
    <source>
        <dbReference type="Proteomes" id="UP000310997"/>
    </source>
</evidence>
<sequence>MLEFIEYPKCSTCKKAKQELNQLGVDYKAVHIVEETPSQEVILNWLETSGFELKQFFNTSGIKYRELGLKDKVGSLSNQEAAELLASDGMLLKRPILVENGTVKQIGYRKSYEELGLK</sequence>